<dbReference type="Proteomes" id="UP001163105">
    <property type="component" value="Unassembled WGS sequence"/>
</dbReference>
<name>A0AB34FCS7_9HYPO</name>
<dbReference type="Gene3D" id="2.30.30.490">
    <property type="match status" value="1"/>
</dbReference>
<evidence type="ECO:0000259" key="2">
    <source>
        <dbReference type="PROSITE" id="PS51038"/>
    </source>
</evidence>
<dbReference type="AlphaFoldDB" id="A0AB34FCS7"/>
<keyword evidence="3" id="KW-0808">Transferase</keyword>
<keyword evidence="3" id="KW-0695">RNA-directed DNA polymerase</keyword>
<protein>
    <submittedName>
        <fullName evidence="3">Reverse transcriptase</fullName>
    </submittedName>
</protein>
<dbReference type="PANTHER" id="PTHR46364">
    <property type="entry name" value="OS08G0421900 PROTEIN"/>
    <property type="match status" value="1"/>
</dbReference>
<accession>A0AB34FCS7</accession>
<dbReference type="GO" id="GO:0003682">
    <property type="term" value="F:chromatin binding"/>
    <property type="evidence" value="ECO:0007669"/>
    <property type="project" value="InterPro"/>
</dbReference>
<gene>
    <name evidence="3" type="ORF">O9K51_10804</name>
</gene>
<proteinExistence type="predicted"/>
<evidence type="ECO:0000313" key="4">
    <source>
        <dbReference type="Proteomes" id="UP001163105"/>
    </source>
</evidence>
<dbReference type="InterPro" id="IPR001025">
    <property type="entry name" value="BAH_dom"/>
</dbReference>
<feature type="domain" description="BAH" evidence="2">
    <location>
        <begin position="87"/>
        <end position="210"/>
    </location>
</feature>
<keyword evidence="3" id="KW-0548">Nucleotidyltransferase</keyword>
<reference evidence="3" key="1">
    <citation type="submission" date="2023-01" db="EMBL/GenBank/DDBJ databases">
        <title>The growth and conidiation of Purpureocillium lavendulum are regulated by nitrogen source and histone H3K14 acetylation.</title>
        <authorList>
            <person name="Tang P."/>
            <person name="Han J."/>
            <person name="Zhang C."/>
            <person name="Tang P."/>
            <person name="Qi F."/>
            <person name="Zhang K."/>
            <person name="Liang L."/>
        </authorList>
    </citation>
    <scope>NUCLEOTIDE SEQUENCE</scope>
    <source>
        <strain evidence="3">YMF1.00683</strain>
    </source>
</reference>
<dbReference type="Gene3D" id="3.30.40.10">
    <property type="entry name" value="Zinc/RING finger domain, C3HC4 (zinc finger)"/>
    <property type="match status" value="1"/>
</dbReference>
<feature type="region of interest" description="Disordered" evidence="1">
    <location>
        <begin position="1"/>
        <end position="35"/>
    </location>
</feature>
<dbReference type="PROSITE" id="PS51038">
    <property type="entry name" value="BAH"/>
    <property type="match status" value="1"/>
</dbReference>
<comment type="caution">
    <text evidence="3">The sequence shown here is derived from an EMBL/GenBank/DDBJ whole genome shotgun (WGS) entry which is preliminary data.</text>
</comment>
<evidence type="ECO:0000313" key="3">
    <source>
        <dbReference type="EMBL" id="KAJ6436685.1"/>
    </source>
</evidence>
<organism evidence="3 4">
    <name type="scientific">Purpureocillium lavendulum</name>
    <dbReference type="NCBI Taxonomy" id="1247861"/>
    <lineage>
        <taxon>Eukaryota</taxon>
        <taxon>Fungi</taxon>
        <taxon>Dikarya</taxon>
        <taxon>Ascomycota</taxon>
        <taxon>Pezizomycotina</taxon>
        <taxon>Sordariomycetes</taxon>
        <taxon>Hypocreomycetidae</taxon>
        <taxon>Hypocreales</taxon>
        <taxon>Ophiocordycipitaceae</taxon>
        <taxon>Purpureocillium</taxon>
    </lineage>
</organism>
<keyword evidence="4" id="KW-1185">Reference proteome</keyword>
<dbReference type="GO" id="GO:0003964">
    <property type="term" value="F:RNA-directed DNA polymerase activity"/>
    <property type="evidence" value="ECO:0007669"/>
    <property type="project" value="UniProtKB-KW"/>
</dbReference>
<dbReference type="InterPro" id="IPR013083">
    <property type="entry name" value="Znf_RING/FYVE/PHD"/>
</dbReference>
<evidence type="ECO:0000256" key="1">
    <source>
        <dbReference type="SAM" id="MobiDB-lite"/>
    </source>
</evidence>
<sequence>MTPSESQERTKKRKRDDLGHDQGQLLQSSPFKPKGAFATHETMDVAYDIEPRKKWFGMTRYKSFIYNGVKYHLDDYVCVTNDTIIKHQVATGTSPEHQGPPEVTDYWVARILEIRALDADNVYARVFWMYSPDELPPNTLTNEDFVSGRQLYHGQHELIASNHMDIINVVSVAMPAIVNHWLESEDEATQGALYWRQAFDCRTSELSSVDLVCICRSPANPDRMLVGCSNPECEKWLHYECLLHELLTQVYDDLGMKKPHYNAESPAKAVTETHPLQIPGLPQSFKGYNLNL</sequence>
<dbReference type="EMBL" id="JAQHRD010000018">
    <property type="protein sequence ID" value="KAJ6436685.1"/>
    <property type="molecule type" value="Genomic_DNA"/>
</dbReference>
<dbReference type="SUPFAM" id="SSF57903">
    <property type="entry name" value="FYVE/PHD zinc finger"/>
    <property type="match status" value="1"/>
</dbReference>
<dbReference type="InterPro" id="IPR043151">
    <property type="entry name" value="BAH_sf"/>
</dbReference>
<dbReference type="CDD" id="cd04370">
    <property type="entry name" value="BAH"/>
    <property type="match status" value="1"/>
</dbReference>
<dbReference type="InterPro" id="IPR011011">
    <property type="entry name" value="Znf_FYVE_PHD"/>
</dbReference>